<organism evidence="2 3">
    <name type="scientific">Coregonus suidteri</name>
    <dbReference type="NCBI Taxonomy" id="861788"/>
    <lineage>
        <taxon>Eukaryota</taxon>
        <taxon>Metazoa</taxon>
        <taxon>Chordata</taxon>
        <taxon>Craniata</taxon>
        <taxon>Vertebrata</taxon>
        <taxon>Euteleostomi</taxon>
        <taxon>Actinopterygii</taxon>
        <taxon>Neopterygii</taxon>
        <taxon>Teleostei</taxon>
        <taxon>Protacanthopterygii</taxon>
        <taxon>Salmoniformes</taxon>
        <taxon>Salmonidae</taxon>
        <taxon>Coregoninae</taxon>
        <taxon>Coregonus</taxon>
    </lineage>
</organism>
<dbReference type="Proteomes" id="UP001356427">
    <property type="component" value="Unassembled WGS sequence"/>
</dbReference>
<dbReference type="AlphaFoldDB" id="A0AAN8M1F6"/>
<sequence>MDGTGPSISSYHHQSFFSSPSGWSQTIPQVKKPDVEILGWRCEASWTYCQIL</sequence>
<evidence type="ECO:0000313" key="2">
    <source>
        <dbReference type="EMBL" id="KAK6316947.1"/>
    </source>
</evidence>
<gene>
    <name evidence="2" type="ORF">J4Q44_G00123470</name>
</gene>
<dbReference type="EMBL" id="JAGTTL010000010">
    <property type="protein sequence ID" value="KAK6316947.1"/>
    <property type="molecule type" value="Genomic_DNA"/>
</dbReference>
<proteinExistence type="predicted"/>
<reference evidence="2 3" key="1">
    <citation type="submission" date="2021-04" db="EMBL/GenBank/DDBJ databases">
        <authorList>
            <person name="De Guttry C."/>
            <person name="Zahm M."/>
            <person name="Klopp C."/>
            <person name="Cabau C."/>
            <person name="Louis A."/>
            <person name="Berthelot C."/>
            <person name="Parey E."/>
            <person name="Roest Crollius H."/>
            <person name="Montfort J."/>
            <person name="Robinson-Rechavi M."/>
            <person name="Bucao C."/>
            <person name="Bouchez O."/>
            <person name="Gislard M."/>
            <person name="Lluch J."/>
            <person name="Milhes M."/>
            <person name="Lampietro C."/>
            <person name="Lopez Roques C."/>
            <person name="Donnadieu C."/>
            <person name="Braasch I."/>
            <person name="Desvignes T."/>
            <person name="Postlethwait J."/>
            <person name="Bobe J."/>
            <person name="Wedekind C."/>
            <person name="Guiguen Y."/>
        </authorList>
    </citation>
    <scope>NUCLEOTIDE SEQUENCE [LARGE SCALE GENOMIC DNA]</scope>
    <source>
        <strain evidence="2">Cs_M1</strain>
        <tissue evidence="2">Blood</tissue>
    </source>
</reference>
<protein>
    <submittedName>
        <fullName evidence="2">Uncharacterized protein</fullName>
    </submittedName>
</protein>
<feature type="region of interest" description="Disordered" evidence="1">
    <location>
        <begin position="1"/>
        <end position="27"/>
    </location>
</feature>
<keyword evidence="3" id="KW-1185">Reference proteome</keyword>
<comment type="caution">
    <text evidence="2">The sequence shown here is derived from an EMBL/GenBank/DDBJ whole genome shotgun (WGS) entry which is preliminary data.</text>
</comment>
<evidence type="ECO:0000313" key="3">
    <source>
        <dbReference type="Proteomes" id="UP001356427"/>
    </source>
</evidence>
<evidence type="ECO:0000256" key="1">
    <source>
        <dbReference type="SAM" id="MobiDB-lite"/>
    </source>
</evidence>
<accession>A0AAN8M1F6</accession>
<name>A0AAN8M1F6_9TELE</name>